<dbReference type="InterPro" id="IPR003615">
    <property type="entry name" value="HNH_nuc"/>
</dbReference>
<accession>A0A0F9ED31</accession>
<dbReference type="EMBL" id="LAZR01037544">
    <property type="protein sequence ID" value="KKL21928.1"/>
    <property type="molecule type" value="Genomic_DNA"/>
</dbReference>
<sequence>MNRKGKNNSNYGHKWTDEQKKKHSILTKKAMNNPEVREKLRKNHINVFGENNPMFDVHRFGKKAANYKDGRSLKKYYCKECGKKVRWQTALGGEGRCRKCANRAQVKNFPGKCIDCGKQLKSYKSKKCRSCALKNYIKYNPRPNGEAHPNYIKDLIRVYPFEFNNRLKEKIRKRDNYQCQKCNITEEEHLIVYGIKLGVHHIDYDKMNCKEENLITLCRECNLRANYNRDYWKEYFKKRVLVNG</sequence>
<dbReference type="SMART" id="SM00507">
    <property type="entry name" value="HNHc"/>
    <property type="match status" value="1"/>
</dbReference>
<dbReference type="CDD" id="cd00085">
    <property type="entry name" value="HNHc"/>
    <property type="match status" value="1"/>
</dbReference>
<name>A0A0F9ED31_9ZZZZ</name>
<feature type="region of interest" description="Disordered" evidence="1">
    <location>
        <begin position="1"/>
        <end position="23"/>
    </location>
</feature>
<evidence type="ECO:0000256" key="1">
    <source>
        <dbReference type="SAM" id="MobiDB-lite"/>
    </source>
</evidence>
<reference evidence="3" key="1">
    <citation type="journal article" date="2015" name="Nature">
        <title>Complex archaea that bridge the gap between prokaryotes and eukaryotes.</title>
        <authorList>
            <person name="Spang A."/>
            <person name="Saw J.H."/>
            <person name="Jorgensen S.L."/>
            <person name="Zaremba-Niedzwiedzka K."/>
            <person name="Martijn J."/>
            <person name="Lind A.E."/>
            <person name="van Eijk R."/>
            <person name="Schleper C."/>
            <person name="Guy L."/>
            <person name="Ettema T.J."/>
        </authorList>
    </citation>
    <scope>NUCLEOTIDE SEQUENCE</scope>
</reference>
<feature type="domain" description="HNH nuclease" evidence="2">
    <location>
        <begin position="166"/>
        <end position="223"/>
    </location>
</feature>
<protein>
    <recommendedName>
        <fullName evidence="2">HNH nuclease domain-containing protein</fullName>
    </recommendedName>
</protein>
<dbReference type="AlphaFoldDB" id="A0A0F9ED31"/>
<comment type="caution">
    <text evidence="3">The sequence shown here is derived from an EMBL/GenBank/DDBJ whole genome shotgun (WGS) entry which is preliminary data.</text>
</comment>
<organism evidence="3">
    <name type="scientific">marine sediment metagenome</name>
    <dbReference type="NCBI Taxonomy" id="412755"/>
    <lineage>
        <taxon>unclassified sequences</taxon>
        <taxon>metagenomes</taxon>
        <taxon>ecological metagenomes</taxon>
    </lineage>
</organism>
<proteinExistence type="predicted"/>
<evidence type="ECO:0000313" key="3">
    <source>
        <dbReference type="EMBL" id="KKL21928.1"/>
    </source>
</evidence>
<gene>
    <name evidence="3" type="ORF">LCGC14_2440550</name>
</gene>
<evidence type="ECO:0000259" key="2">
    <source>
        <dbReference type="SMART" id="SM00507"/>
    </source>
</evidence>